<dbReference type="EMBL" id="CAEZTG010000044">
    <property type="protein sequence ID" value="CAB4561881.1"/>
    <property type="molecule type" value="Genomic_DNA"/>
</dbReference>
<gene>
    <name evidence="1" type="ORF">UFOPK1603_00628</name>
</gene>
<protein>
    <submittedName>
        <fullName evidence="1">Unannotated protein</fullName>
    </submittedName>
</protein>
<organism evidence="1">
    <name type="scientific">freshwater metagenome</name>
    <dbReference type="NCBI Taxonomy" id="449393"/>
    <lineage>
        <taxon>unclassified sequences</taxon>
        <taxon>metagenomes</taxon>
        <taxon>ecological metagenomes</taxon>
    </lineage>
</organism>
<accession>A0A6J6DD53</accession>
<reference evidence="1" key="1">
    <citation type="submission" date="2020-05" db="EMBL/GenBank/DDBJ databases">
        <authorList>
            <person name="Chiriac C."/>
            <person name="Salcher M."/>
            <person name="Ghai R."/>
            <person name="Kavagutti S V."/>
        </authorList>
    </citation>
    <scope>NUCLEOTIDE SEQUENCE</scope>
</reference>
<evidence type="ECO:0000313" key="1">
    <source>
        <dbReference type="EMBL" id="CAB4561881.1"/>
    </source>
</evidence>
<sequence length="160" mass="17494">MTFGCDLGCIETIADLQLRKSTFGVVIVFRIGVVGSPVFDLHPAAFSNDCARRRELCIAAACSERTKSNGDGFANGIDHLRRNSALPDDFVKASFARRNLVANFFRTTETIASGTNRFVCFLRIRSLLAPRARLAFNRRGAISLGDFILGGGNCCGRKTR</sequence>
<name>A0A6J6DD53_9ZZZZ</name>
<proteinExistence type="predicted"/>
<dbReference type="AlphaFoldDB" id="A0A6J6DD53"/>